<dbReference type="RefSeq" id="XP_012701105.1">
    <property type="nucleotide sequence ID" value="XM_012845651.2"/>
</dbReference>
<dbReference type="Gramene" id="KQL09311">
    <property type="protein sequence ID" value="KQL09311"/>
    <property type="gene ID" value="SETIT_007513mg"/>
</dbReference>
<accession>K3Y001</accession>
<organism evidence="1 2">
    <name type="scientific">Setaria italica</name>
    <name type="common">Foxtail millet</name>
    <name type="synonym">Panicum italicum</name>
    <dbReference type="NCBI Taxonomy" id="4555"/>
    <lineage>
        <taxon>Eukaryota</taxon>
        <taxon>Viridiplantae</taxon>
        <taxon>Streptophyta</taxon>
        <taxon>Embryophyta</taxon>
        <taxon>Tracheophyta</taxon>
        <taxon>Spermatophyta</taxon>
        <taxon>Magnoliopsida</taxon>
        <taxon>Liliopsida</taxon>
        <taxon>Poales</taxon>
        <taxon>Poaceae</taxon>
        <taxon>PACMAD clade</taxon>
        <taxon>Panicoideae</taxon>
        <taxon>Panicodae</taxon>
        <taxon>Paniceae</taxon>
        <taxon>Cenchrinae</taxon>
        <taxon>Setaria</taxon>
    </lineage>
</organism>
<evidence type="ECO:0000313" key="1">
    <source>
        <dbReference type="EnsemblPlants" id="KQL09310"/>
    </source>
</evidence>
<dbReference type="EMBL" id="AGNK02002201">
    <property type="status" value="NOT_ANNOTATED_CDS"/>
    <property type="molecule type" value="Genomic_DNA"/>
</dbReference>
<keyword evidence="2" id="KW-1185">Reference proteome</keyword>
<protein>
    <recommendedName>
        <fullName evidence="3">Myb/SANT-like domain-containing protein</fullName>
    </recommendedName>
</protein>
<reference evidence="1" key="2">
    <citation type="submission" date="2018-08" db="UniProtKB">
        <authorList>
            <consortium name="EnsemblPlants"/>
        </authorList>
    </citation>
    <scope>IDENTIFICATION</scope>
    <source>
        <strain evidence="1">Yugu1</strain>
    </source>
</reference>
<sequence length="128" mass="14025">MVGARLRGLRGVWMAGTVLCSEPTSSALFSTLALSSTSSCSPPLACPYNLRYKRAKTTAKMANIHANWDEETTKTFLNLCIAEKNQLNWSNKCLTKLGWQHVYHTFKQQQLKSCSVEIADAAAAAAAK</sequence>
<dbReference type="GeneID" id="105914316"/>
<dbReference type="PANTHER" id="PTHR47069">
    <property type="match status" value="1"/>
</dbReference>
<dbReference type="PANTHER" id="PTHR47069:SF9">
    <property type="entry name" value="MYB_SANT-LIKE DOMAIN-CONTAINING PROTEIN"/>
    <property type="match status" value="1"/>
</dbReference>
<name>K3Y001_SETIT</name>
<dbReference type="EnsemblPlants" id="KQL09310">
    <property type="protein sequence ID" value="KQL09310"/>
    <property type="gene ID" value="SETIT_007513mg"/>
</dbReference>
<dbReference type="EnsemblPlants" id="KQL09311">
    <property type="protein sequence ID" value="KQL09311"/>
    <property type="gene ID" value="SETIT_007513mg"/>
</dbReference>
<dbReference type="KEGG" id="sita:105914316"/>
<proteinExistence type="predicted"/>
<dbReference type="HOGENOM" id="CLU_1963410_0_0_1"/>
<reference evidence="2" key="1">
    <citation type="journal article" date="2012" name="Nat. Biotechnol.">
        <title>Reference genome sequence of the model plant Setaria.</title>
        <authorList>
            <person name="Bennetzen J.L."/>
            <person name="Schmutz J."/>
            <person name="Wang H."/>
            <person name="Percifield R."/>
            <person name="Hawkins J."/>
            <person name="Pontaroli A.C."/>
            <person name="Estep M."/>
            <person name="Feng L."/>
            <person name="Vaughn J.N."/>
            <person name="Grimwood J."/>
            <person name="Jenkins J."/>
            <person name="Barry K."/>
            <person name="Lindquist E."/>
            <person name="Hellsten U."/>
            <person name="Deshpande S."/>
            <person name="Wang X."/>
            <person name="Wu X."/>
            <person name="Mitros T."/>
            <person name="Triplett J."/>
            <person name="Yang X."/>
            <person name="Ye C.Y."/>
            <person name="Mauro-Herrera M."/>
            <person name="Wang L."/>
            <person name="Li P."/>
            <person name="Sharma M."/>
            <person name="Sharma R."/>
            <person name="Ronald P.C."/>
            <person name="Panaud O."/>
            <person name="Kellogg E.A."/>
            <person name="Brutnell T.P."/>
            <person name="Doust A.N."/>
            <person name="Tuskan G.A."/>
            <person name="Rokhsar D."/>
            <person name="Devos K.M."/>
        </authorList>
    </citation>
    <scope>NUCLEOTIDE SEQUENCE [LARGE SCALE GENOMIC DNA]</scope>
    <source>
        <strain evidence="2">cv. Yugu1</strain>
    </source>
</reference>
<dbReference type="Proteomes" id="UP000004995">
    <property type="component" value="Unassembled WGS sequence"/>
</dbReference>
<dbReference type="AlphaFoldDB" id="K3Y001"/>
<dbReference type="Gramene" id="KQL09310">
    <property type="protein sequence ID" value="KQL09310"/>
    <property type="gene ID" value="SETIT_007513mg"/>
</dbReference>
<gene>
    <name evidence="1" type="primary">LOC105914316</name>
</gene>
<evidence type="ECO:0000313" key="2">
    <source>
        <dbReference type="Proteomes" id="UP000004995"/>
    </source>
</evidence>
<evidence type="ECO:0008006" key="3">
    <source>
        <dbReference type="Google" id="ProtNLM"/>
    </source>
</evidence>